<sequence length="264" mass="28023">MIKTSFTLILFSLAISTLSVPTLAAETTPKTDFPESFTTSATAKVGIKSAWYDNATTRYAHGVLGDAIEAGSLHAKTTDGRTLSVTLDTAHVFEDIKTRLADLDGDGRNEIITIRSHNQKGGQIAVYGVTASSPNTLSLVASTPYIGQTYRWLAPVGIADFNKDGAMDIAYIDRPHLAKILRVWSYKNGGLSQVAQAQGLTNHSIGHDYITGGVQRCGADASMITVDSNWTRLIKTTYGGGKLTSQDIGSYTGAASASAALNCQ</sequence>
<dbReference type="Proteomes" id="UP000245539">
    <property type="component" value="Unassembled WGS sequence"/>
</dbReference>
<dbReference type="SUPFAM" id="SSF69318">
    <property type="entry name" value="Integrin alpha N-terminal domain"/>
    <property type="match status" value="1"/>
</dbReference>
<dbReference type="OrthoDB" id="58662at2"/>
<dbReference type="InterPro" id="IPR013517">
    <property type="entry name" value="FG-GAP"/>
</dbReference>
<dbReference type="AlphaFoldDB" id="A0A317CGY6"/>
<keyword evidence="4" id="KW-1185">Reference proteome</keyword>
<organism evidence="3 4">
    <name type="scientific">Leucothrix pacifica</name>
    <dbReference type="NCBI Taxonomy" id="1247513"/>
    <lineage>
        <taxon>Bacteria</taxon>
        <taxon>Pseudomonadati</taxon>
        <taxon>Pseudomonadota</taxon>
        <taxon>Gammaproteobacteria</taxon>
        <taxon>Thiotrichales</taxon>
        <taxon>Thiotrichaceae</taxon>
        <taxon>Leucothrix</taxon>
    </lineage>
</organism>
<dbReference type="RefSeq" id="WP_109837365.1">
    <property type="nucleotide sequence ID" value="NZ_QGKM01000021.1"/>
</dbReference>
<gene>
    <name evidence="3" type="ORF">DKW60_09200</name>
</gene>
<evidence type="ECO:0000313" key="4">
    <source>
        <dbReference type="Proteomes" id="UP000245539"/>
    </source>
</evidence>
<feature type="chain" id="PRO_5016272390" evidence="2">
    <location>
        <begin position="25"/>
        <end position="264"/>
    </location>
</feature>
<evidence type="ECO:0000313" key="3">
    <source>
        <dbReference type="EMBL" id="PWQ97844.1"/>
    </source>
</evidence>
<proteinExistence type="predicted"/>
<feature type="signal peptide" evidence="2">
    <location>
        <begin position="1"/>
        <end position="24"/>
    </location>
</feature>
<evidence type="ECO:0000256" key="1">
    <source>
        <dbReference type="ARBA" id="ARBA00022729"/>
    </source>
</evidence>
<comment type="caution">
    <text evidence="3">The sequence shown here is derived from an EMBL/GenBank/DDBJ whole genome shotgun (WGS) entry which is preliminary data.</text>
</comment>
<dbReference type="Pfam" id="PF13517">
    <property type="entry name" value="FG-GAP_3"/>
    <property type="match status" value="1"/>
</dbReference>
<name>A0A317CGY6_9GAMM</name>
<reference evidence="3 4" key="1">
    <citation type="submission" date="2018-05" db="EMBL/GenBank/DDBJ databases">
        <title>Leucothrix arctica sp. nov., isolated from Arctic seawater.</title>
        <authorList>
            <person name="Choi A."/>
            <person name="Baek K."/>
        </authorList>
    </citation>
    <scope>NUCLEOTIDE SEQUENCE [LARGE SCALE GENOMIC DNA]</scope>
    <source>
        <strain evidence="3 4">JCM 18388</strain>
    </source>
</reference>
<evidence type="ECO:0000256" key="2">
    <source>
        <dbReference type="SAM" id="SignalP"/>
    </source>
</evidence>
<dbReference type="EMBL" id="QGKM01000021">
    <property type="protein sequence ID" value="PWQ97844.1"/>
    <property type="molecule type" value="Genomic_DNA"/>
</dbReference>
<accession>A0A317CGY6</accession>
<protein>
    <submittedName>
        <fullName evidence="3">VCBS repeat-containing protein</fullName>
    </submittedName>
</protein>
<keyword evidence="1 2" id="KW-0732">Signal</keyword>
<dbReference type="InterPro" id="IPR028994">
    <property type="entry name" value="Integrin_alpha_N"/>
</dbReference>